<dbReference type="PANTHER" id="PTHR15367:SF2">
    <property type="entry name" value="DNA-DIRECTED RNA POLYMERASE III SUBUNIT"/>
    <property type="match status" value="1"/>
</dbReference>
<dbReference type="InterPro" id="IPR024661">
    <property type="entry name" value="RNA_pol_III_Rpc31"/>
</dbReference>
<comment type="similarity">
    <text evidence="2 4">Belongs to the eukaryotic RPC7 RNA polymerase subunit family.</text>
</comment>
<comment type="subcellular location">
    <subcellularLocation>
        <location evidence="1 4">Nucleus</location>
    </subcellularLocation>
</comment>
<evidence type="ECO:0000313" key="6">
    <source>
        <dbReference type="EMBL" id="KAF2233881.1"/>
    </source>
</evidence>
<dbReference type="GO" id="GO:0006383">
    <property type="term" value="P:transcription by RNA polymerase III"/>
    <property type="evidence" value="ECO:0007669"/>
    <property type="project" value="UniProtKB-UniRule"/>
</dbReference>
<dbReference type="Proteomes" id="UP000800092">
    <property type="component" value="Unassembled WGS sequence"/>
</dbReference>
<comment type="function">
    <text evidence="4">DNA-dependent RNA polymerase catalyzes the transcription of DNA into RNA using the four ribonucleoside triphosphates as substrates. Specific peripheric component of RNA polymerase III which synthesizes small RNAs, such as 5S rRNA and tRNAs.</text>
</comment>
<proteinExistence type="inferred from homology"/>
<feature type="compositionally biased region" description="Basic and acidic residues" evidence="5">
    <location>
        <begin position="139"/>
        <end position="164"/>
    </location>
</feature>
<reference evidence="6" key="1">
    <citation type="journal article" date="2020" name="Stud. Mycol.">
        <title>101 Dothideomycetes genomes: a test case for predicting lifestyles and emergence of pathogens.</title>
        <authorList>
            <person name="Haridas S."/>
            <person name="Albert R."/>
            <person name="Binder M."/>
            <person name="Bloem J."/>
            <person name="Labutti K."/>
            <person name="Salamov A."/>
            <person name="Andreopoulos B."/>
            <person name="Baker S."/>
            <person name="Barry K."/>
            <person name="Bills G."/>
            <person name="Bluhm B."/>
            <person name="Cannon C."/>
            <person name="Castanera R."/>
            <person name="Culley D."/>
            <person name="Daum C."/>
            <person name="Ezra D."/>
            <person name="Gonzalez J."/>
            <person name="Henrissat B."/>
            <person name="Kuo A."/>
            <person name="Liang C."/>
            <person name="Lipzen A."/>
            <person name="Lutzoni F."/>
            <person name="Magnuson J."/>
            <person name="Mondo S."/>
            <person name="Nolan M."/>
            <person name="Ohm R."/>
            <person name="Pangilinan J."/>
            <person name="Park H.-J."/>
            <person name="Ramirez L."/>
            <person name="Alfaro M."/>
            <person name="Sun H."/>
            <person name="Tritt A."/>
            <person name="Yoshinaga Y."/>
            <person name="Zwiers L.-H."/>
            <person name="Turgeon B."/>
            <person name="Goodwin S."/>
            <person name="Spatafora J."/>
            <person name="Crous P."/>
            <person name="Grigoriev I."/>
        </authorList>
    </citation>
    <scope>NUCLEOTIDE SEQUENCE</scope>
    <source>
        <strain evidence="6">Tuck. ex Michener</strain>
    </source>
</reference>
<evidence type="ECO:0000313" key="7">
    <source>
        <dbReference type="Proteomes" id="UP000800092"/>
    </source>
</evidence>
<dbReference type="OrthoDB" id="5377312at2759"/>
<evidence type="ECO:0000256" key="1">
    <source>
        <dbReference type="ARBA" id="ARBA00004123"/>
    </source>
</evidence>
<dbReference type="PANTHER" id="PTHR15367">
    <property type="entry name" value="DNA-DIRECTED RNA POLYMERASE III"/>
    <property type="match status" value="1"/>
</dbReference>
<evidence type="ECO:0000256" key="4">
    <source>
        <dbReference type="PIRNR" id="PIRNR000777"/>
    </source>
</evidence>
<keyword evidence="3 4" id="KW-0539">Nucleus</keyword>
<keyword evidence="7" id="KW-1185">Reference proteome</keyword>
<evidence type="ECO:0000256" key="5">
    <source>
        <dbReference type="SAM" id="MobiDB-lite"/>
    </source>
</evidence>
<dbReference type="Pfam" id="PF11705">
    <property type="entry name" value="RNA_pol_3_Rpc31"/>
    <property type="match status" value="1"/>
</dbReference>
<protein>
    <recommendedName>
        <fullName evidence="4">DNA-directed RNA polymerase III subunit</fullName>
    </recommendedName>
</protein>
<name>A0A6A6H7U1_VIRVR</name>
<feature type="region of interest" description="Disordered" evidence="5">
    <location>
        <begin position="96"/>
        <end position="125"/>
    </location>
</feature>
<dbReference type="GO" id="GO:0005666">
    <property type="term" value="C:RNA polymerase III complex"/>
    <property type="evidence" value="ECO:0007669"/>
    <property type="project" value="UniProtKB-UniRule"/>
</dbReference>
<organism evidence="6 7">
    <name type="scientific">Viridothelium virens</name>
    <name type="common">Speckled blister lichen</name>
    <name type="synonym">Trypethelium virens</name>
    <dbReference type="NCBI Taxonomy" id="1048519"/>
    <lineage>
        <taxon>Eukaryota</taxon>
        <taxon>Fungi</taxon>
        <taxon>Dikarya</taxon>
        <taxon>Ascomycota</taxon>
        <taxon>Pezizomycotina</taxon>
        <taxon>Dothideomycetes</taxon>
        <taxon>Dothideomycetes incertae sedis</taxon>
        <taxon>Trypetheliales</taxon>
        <taxon>Trypetheliaceae</taxon>
        <taxon>Viridothelium</taxon>
    </lineage>
</organism>
<feature type="compositionally biased region" description="Polar residues" evidence="5">
    <location>
        <begin position="1"/>
        <end position="11"/>
    </location>
</feature>
<evidence type="ECO:0000256" key="3">
    <source>
        <dbReference type="ARBA" id="ARBA00023242"/>
    </source>
</evidence>
<gene>
    <name evidence="6" type="ORF">EV356DRAFT_503129</name>
</gene>
<feature type="region of interest" description="Disordered" evidence="5">
    <location>
        <begin position="137"/>
        <end position="257"/>
    </location>
</feature>
<feature type="compositionally biased region" description="Basic residues" evidence="5">
    <location>
        <begin position="116"/>
        <end position="125"/>
    </location>
</feature>
<comment type="subunit">
    <text evidence="4">Component of the RNA polymerase III (Pol III) complex.</text>
</comment>
<sequence length="257" mass="28984">MSRGGQKSTAGKASLVNDHEPQKTIIGGVPVPWDEDPDLEAAPAFDFPHPEKTPRPNPPRRREKEQVAHYRALRDRIRDGPLYTVLGRGVRVGKAPPPAAATFDPFEGQPTYSSQKYRKQRRKVPQLHTRSYVLDFFPEELHSTLDPTRKEGDDRTRPAKEPKLSTRANFKRLKRYEEAASEAHTAGNQDAEEPEERIVPAGEDEEAEERDDELDRQLEDDEFEDAEDDYGDNYFDNGEDDDLGDEGAGDELDGEGG</sequence>
<dbReference type="AlphaFoldDB" id="A0A6A6H7U1"/>
<feature type="compositionally biased region" description="Acidic residues" evidence="5">
    <location>
        <begin position="202"/>
        <end position="257"/>
    </location>
</feature>
<feature type="region of interest" description="Disordered" evidence="5">
    <location>
        <begin position="1"/>
        <end position="67"/>
    </location>
</feature>
<feature type="compositionally biased region" description="Basic and acidic residues" evidence="5">
    <location>
        <begin position="48"/>
        <end position="67"/>
    </location>
</feature>
<evidence type="ECO:0000256" key="2">
    <source>
        <dbReference type="ARBA" id="ARBA00008352"/>
    </source>
</evidence>
<accession>A0A6A6H7U1</accession>
<dbReference type="PIRSF" id="PIRSF000777">
    <property type="entry name" value="RNA_polIII_C31"/>
    <property type="match status" value="1"/>
</dbReference>
<dbReference type="EMBL" id="ML991803">
    <property type="protein sequence ID" value="KAF2233881.1"/>
    <property type="molecule type" value="Genomic_DNA"/>
</dbReference>